<keyword evidence="9 17" id="KW-0963">Cytoplasm</keyword>
<evidence type="ECO:0000256" key="12">
    <source>
        <dbReference type="ARBA" id="ARBA00022683"/>
    </source>
</evidence>
<evidence type="ECO:0000256" key="4">
    <source>
        <dbReference type="ARBA" id="ARBA00004496"/>
    </source>
</evidence>
<dbReference type="GO" id="GO:0005737">
    <property type="term" value="C:cytoplasm"/>
    <property type="evidence" value="ECO:0007669"/>
    <property type="project" value="UniProtKB-SubCell"/>
</dbReference>
<comment type="similarity">
    <text evidence="5 17">Belongs to the PEP-utilizing enzyme family.</text>
</comment>
<gene>
    <name evidence="24" type="ORF">A2557_08040</name>
</gene>
<evidence type="ECO:0000256" key="6">
    <source>
        <dbReference type="ARBA" id="ARBA00012232"/>
    </source>
</evidence>
<comment type="caution">
    <text evidence="24">The sequence shown here is derived from an EMBL/GenBank/DDBJ whole genome shotgun (WGS) entry which is preliminary data.</text>
</comment>
<evidence type="ECO:0000256" key="1">
    <source>
        <dbReference type="ARBA" id="ARBA00000683"/>
    </source>
</evidence>
<keyword evidence="10 17" id="KW-0762">Sugar transport</keyword>
<dbReference type="PANTHER" id="PTHR46244">
    <property type="entry name" value="PHOSPHOENOLPYRUVATE-PROTEIN PHOSPHOTRANSFERASE"/>
    <property type="match status" value="1"/>
</dbReference>
<evidence type="ECO:0000256" key="19">
    <source>
        <dbReference type="PIRSR" id="PIRSR000732-2"/>
    </source>
</evidence>
<evidence type="ECO:0000256" key="3">
    <source>
        <dbReference type="ARBA" id="ARBA00002728"/>
    </source>
</evidence>
<keyword evidence="15 17" id="KW-0460">Magnesium</keyword>
<feature type="binding site" evidence="20">
    <location>
        <position position="456"/>
    </location>
    <ligand>
        <name>Mg(2+)</name>
        <dbReference type="ChEBI" id="CHEBI:18420"/>
    </ligand>
</feature>
<dbReference type="GO" id="GO:0008965">
    <property type="term" value="F:phosphoenolpyruvate-protein phosphotransferase activity"/>
    <property type="evidence" value="ECO:0007669"/>
    <property type="project" value="UniProtKB-EC"/>
</dbReference>
<dbReference type="PROSITE" id="PS00370">
    <property type="entry name" value="PEP_ENZYMES_PHOS_SITE"/>
    <property type="match status" value="1"/>
</dbReference>
<dbReference type="InterPro" id="IPR036618">
    <property type="entry name" value="PtsI_HPr-bd_sf"/>
</dbReference>
<keyword evidence="13 17" id="KW-0479">Metal-binding</keyword>
<dbReference type="InterPro" id="IPR000121">
    <property type="entry name" value="PEP_util_C"/>
</dbReference>
<dbReference type="InterPro" id="IPR006318">
    <property type="entry name" value="PTS_EI-like"/>
</dbReference>
<dbReference type="EMBL" id="MFNF01000001">
    <property type="protein sequence ID" value="OGH04916.1"/>
    <property type="molecule type" value="Genomic_DNA"/>
</dbReference>
<dbReference type="InterPro" id="IPR050499">
    <property type="entry name" value="PEP-utilizing_PTS_enzyme"/>
</dbReference>
<evidence type="ECO:0000256" key="18">
    <source>
        <dbReference type="PIRSR" id="PIRSR000732-1"/>
    </source>
</evidence>
<feature type="domain" description="PEP-utilising enzyme C-terminal" evidence="22">
    <location>
        <begin position="261"/>
        <end position="541"/>
    </location>
</feature>
<evidence type="ECO:0000256" key="17">
    <source>
        <dbReference type="PIRNR" id="PIRNR000732"/>
    </source>
</evidence>
<evidence type="ECO:0000256" key="8">
    <source>
        <dbReference type="ARBA" id="ARBA00022448"/>
    </source>
</evidence>
<dbReference type="PROSITE" id="PS00742">
    <property type="entry name" value="PEP_ENZYMES_2"/>
    <property type="match status" value="1"/>
</dbReference>
<evidence type="ECO:0000256" key="7">
    <source>
        <dbReference type="ARBA" id="ARBA00016544"/>
    </source>
</evidence>
<dbReference type="PIRSF" id="PIRSF000732">
    <property type="entry name" value="PTS_enzyme_I"/>
    <property type="match status" value="1"/>
</dbReference>
<evidence type="ECO:0000259" key="21">
    <source>
        <dbReference type="Pfam" id="PF00391"/>
    </source>
</evidence>
<evidence type="ECO:0000256" key="20">
    <source>
        <dbReference type="PIRSR" id="PIRSR000732-3"/>
    </source>
</evidence>
<feature type="binding site" evidence="19">
    <location>
        <position position="300"/>
    </location>
    <ligand>
        <name>phosphoenolpyruvate</name>
        <dbReference type="ChEBI" id="CHEBI:58702"/>
    </ligand>
</feature>
<dbReference type="SUPFAM" id="SSF51621">
    <property type="entry name" value="Phosphoenolpyruvate/pyruvate domain"/>
    <property type="match status" value="1"/>
</dbReference>
<dbReference type="InterPro" id="IPR024692">
    <property type="entry name" value="PTS_EI"/>
</dbReference>
<dbReference type="InterPro" id="IPR036637">
    <property type="entry name" value="Phosphohistidine_dom_sf"/>
</dbReference>
<feature type="binding site" evidence="19">
    <location>
        <position position="336"/>
    </location>
    <ligand>
        <name>phosphoenolpyruvate</name>
        <dbReference type="ChEBI" id="CHEBI:58702"/>
    </ligand>
</feature>
<dbReference type="InterPro" id="IPR008279">
    <property type="entry name" value="PEP-util_enz_mobile_dom"/>
</dbReference>
<evidence type="ECO:0000256" key="16">
    <source>
        <dbReference type="ARBA" id="ARBA00033235"/>
    </source>
</evidence>
<name>A0A1F6H3L4_9PROT</name>
<evidence type="ECO:0000256" key="11">
    <source>
        <dbReference type="ARBA" id="ARBA00022679"/>
    </source>
</evidence>
<dbReference type="Pfam" id="PF05524">
    <property type="entry name" value="PEP-utilisers_N"/>
    <property type="match status" value="1"/>
</dbReference>
<dbReference type="InterPro" id="IPR023151">
    <property type="entry name" value="PEP_util_CS"/>
</dbReference>
<dbReference type="Proteomes" id="UP000177583">
    <property type="component" value="Unassembled WGS sequence"/>
</dbReference>
<proteinExistence type="inferred from homology"/>
<dbReference type="Pfam" id="PF00391">
    <property type="entry name" value="PEP-utilizers"/>
    <property type="match status" value="1"/>
</dbReference>
<dbReference type="Pfam" id="PF02896">
    <property type="entry name" value="PEP-utilizers_C"/>
    <property type="match status" value="1"/>
</dbReference>
<feature type="domain" description="PEP-utilising enzyme mobile" evidence="21">
    <location>
        <begin position="157"/>
        <end position="229"/>
    </location>
</feature>
<evidence type="ECO:0000256" key="2">
    <source>
        <dbReference type="ARBA" id="ARBA00001946"/>
    </source>
</evidence>
<dbReference type="SUPFAM" id="SSF47831">
    <property type="entry name" value="Enzyme I of the PEP:sugar phosphotransferase system HPr-binding (sub)domain"/>
    <property type="match status" value="1"/>
</dbReference>
<keyword evidence="12 17" id="KW-0598">Phosphotransferase system</keyword>
<feature type="binding site" evidence="19">
    <location>
        <position position="466"/>
    </location>
    <ligand>
        <name>phosphoenolpyruvate</name>
        <dbReference type="ChEBI" id="CHEBI:58702"/>
    </ligand>
</feature>
<feature type="domain" description="Phosphotransferase system enzyme I N-terminal" evidence="23">
    <location>
        <begin position="6"/>
        <end position="130"/>
    </location>
</feature>
<evidence type="ECO:0000256" key="15">
    <source>
        <dbReference type="ARBA" id="ARBA00022842"/>
    </source>
</evidence>
<keyword evidence="8 17" id="KW-0813">Transport</keyword>
<evidence type="ECO:0000313" key="24">
    <source>
        <dbReference type="EMBL" id="OGH04916.1"/>
    </source>
</evidence>
<evidence type="ECO:0000256" key="9">
    <source>
        <dbReference type="ARBA" id="ARBA00022490"/>
    </source>
</evidence>
<keyword evidence="11 17" id="KW-0808">Transferase</keyword>
<dbReference type="InterPro" id="IPR018274">
    <property type="entry name" value="PEP_util_AS"/>
</dbReference>
<feature type="active site" description="Proton donor" evidence="18">
    <location>
        <position position="503"/>
    </location>
</feature>
<dbReference type="InterPro" id="IPR015813">
    <property type="entry name" value="Pyrv/PenolPyrv_kinase-like_dom"/>
</dbReference>
<evidence type="ECO:0000313" key="25">
    <source>
        <dbReference type="Proteomes" id="UP000177583"/>
    </source>
</evidence>
<dbReference type="NCBIfam" id="TIGR01417">
    <property type="entry name" value="PTS_I_fam"/>
    <property type="match status" value="1"/>
</dbReference>
<comment type="function">
    <text evidence="3 17">General (non sugar-specific) component of the phosphoenolpyruvate-dependent sugar phosphotransferase system (sugar PTS). This major carbohydrate active-transport system catalyzes the phosphorylation of incoming sugar substrates concomitantly with their translocation across the cell membrane. Enzyme I transfers the phosphoryl group from phosphoenolpyruvate (PEP) to the phosphoryl carrier protein (HPr).</text>
</comment>
<dbReference type="InterPro" id="IPR040442">
    <property type="entry name" value="Pyrv_kinase-like_dom_sf"/>
</dbReference>
<dbReference type="PANTHER" id="PTHR46244:SF3">
    <property type="entry name" value="PHOSPHOENOLPYRUVATE-PROTEIN PHOSPHOTRANSFERASE"/>
    <property type="match status" value="1"/>
</dbReference>
<feature type="active site" description="Tele-phosphohistidine intermediate" evidence="18">
    <location>
        <position position="193"/>
    </location>
</feature>
<dbReference type="Gene3D" id="3.20.20.60">
    <property type="entry name" value="Phosphoenolpyruvate-binding domains"/>
    <property type="match status" value="1"/>
</dbReference>
<dbReference type="Gene3D" id="1.10.274.10">
    <property type="entry name" value="PtsI, HPr-binding domain"/>
    <property type="match status" value="1"/>
</dbReference>
<dbReference type="AlphaFoldDB" id="A0A1F6H3L4"/>
<comment type="catalytic activity">
    <reaction evidence="1 17">
        <text>L-histidyl-[protein] + phosphoenolpyruvate = N(pros)-phospho-L-histidyl-[protein] + pyruvate</text>
        <dbReference type="Rhea" id="RHEA:23880"/>
        <dbReference type="Rhea" id="RHEA-COMP:9745"/>
        <dbReference type="Rhea" id="RHEA-COMP:9746"/>
        <dbReference type="ChEBI" id="CHEBI:15361"/>
        <dbReference type="ChEBI" id="CHEBI:29979"/>
        <dbReference type="ChEBI" id="CHEBI:58702"/>
        <dbReference type="ChEBI" id="CHEBI:64837"/>
        <dbReference type="EC" id="2.7.3.9"/>
    </reaction>
</comment>
<organism evidence="24 25">
    <name type="scientific">Candidatus Lambdaproteobacteria bacterium RIFOXYD2_FULL_56_26</name>
    <dbReference type="NCBI Taxonomy" id="1817773"/>
    <lineage>
        <taxon>Bacteria</taxon>
        <taxon>Pseudomonadati</taxon>
        <taxon>Pseudomonadota</taxon>
        <taxon>Candidatus Lambdaproteobacteria</taxon>
    </lineage>
</organism>
<comment type="subcellular location">
    <subcellularLocation>
        <location evidence="4 17">Cytoplasm</location>
    </subcellularLocation>
</comment>
<dbReference type="InterPro" id="IPR008731">
    <property type="entry name" value="PTS_EIN"/>
</dbReference>
<dbReference type="PRINTS" id="PR01736">
    <property type="entry name" value="PHPHTRNFRASE"/>
</dbReference>
<evidence type="ECO:0000259" key="22">
    <source>
        <dbReference type="Pfam" id="PF02896"/>
    </source>
</evidence>
<accession>A0A1F6H3L4</accession>
<dbReference type="GO" id="GO:0046872">
    <property type="term" value="F:metal ion binding"/>
    <property type="evidence" value="ECO:0007669"/>
    <property type="project" value="UniProtKB-KW"/>
</dbReference>
<comment type="cofactor">
    <cofactor evidence="2 17 20">
        <name>Mg(2+)</name>
        <dbReference type="ChEBI" id="CHEBI:18420"/>
    </cofactor>
</comment>
<dbReference type="SUPFAM" id="SSF52009">
    <property type="entry name" value="Phosphohistidine domain"/>
    <property type="match status" value="1"/>
</dbReference>
<keyword evidence="24" id="KW-0670">Pyruvate</keyword>
<dbReference type="Gene3D" id="3.50.30.10">
    <property type="entry name" value="Phosphohistidine domain"/>
    <property type="match status" value="1"/>
</dbReference>
<dbReference type="GO" id="GO:0016301">
    <property type="term" value="F:kinase activity"/>
    <property type="evidence" value="ECO:0007669"/>
    <property type="project" value="UniProtKB-KW"/>
</dbReference>
<evidence type="ECO:0000256" key="13">
    <source>
        <dbReference type="ARBA" id="ARBA00022723"/>
    </source>
</evidence>
<evidence type="ECO:0000259" key="23">
    <source>
        <dbReference type="Pfam" id="PF05524"/>
    </source>
</evidence>
<reference evidence="24 25" key="1">
    <citation type="journal article" date="2016" name="Nat. Commun.">
        <title>Thousands of microbial genomes shed light on interconnected biogeochemical processes in an aquifer system.</title>
        <authorList>
            <person name="Anantharaman K."/>
            <person name="Brown C.T."/>
            <person name="Hug L.A."/>
            <person name="Sharon I."/>
            <person name="Castelle C.J."/>
            <person name="Probst A.J."/>
            <person name="Thomas B.C."/>
            <person name="Singh A."/>
            <person name="Wilkins M.J."/>
            <person name="Karaoz U."/>
            <person name="Brodie E.L."/>
            <person name="Williams K.H."/>
            <person name="Hubbard S.S."/>
            <person name="Banfield J.F."/>
        </authorList>
    </citation>
    <scope>NUCLEOTIDE SEQUENCE [LARGE SCALE GENOMIC DNA]</scope>
</reference>
<evidence type="ECO:0000256" key="10">
    <source>
        <dbReference type="ARBA" id="ARBA00022597"/>
    </source>
</evidence>
<feature type="binding site" evidence="20">
    <location>
        <position position="432"/>
    </location>
    <ligand>
        <name>Mg(2+)</name>
        <dbReference type="ChEBI" id="CHEBI:18420"/>
    </ligand>
</feature>
<evidence type="ECO:0000256" key="14">
    <source>
        <dbReference type="ARBA" id="ARBA00022777"/>
    </source>
</evidence>
<sequence>MMQIYKGLGVSEGVAVGKVLKIHSAFMNYPRIEIEDESALPLEVERLKKAQLQTQAQLEAISADSGSVINDELRQVLTSFQLLLADKKFVPAMIDKVLTAKINAEWALIRTIAKLEERFKKIEDPYIKARVDDIRQLGGKLMNNLLEKPTLDISGLKEPVIIVCHDISPADAFHLNKDNILGIVTEMGGMTSHSSILARAMNIPAVVGVPDATNRVLDDHFCILDGSTGEVIDQPSPEKINEKLDKKERRNLYQLQLNKLIGHPCKLKDGLVVDLAANLDFLAELPEIKKFQIPSIGLVRTEFLFDLESEFPTEEEQFNTYTQVILESSCNPITFRTWDIGSDKTTKLLHELSEEANPALGFRGIRTCLKHPEILRPQIRALLRASLSAQIKVMIPMVTRIDEITASLAIVEEERANLGIKSSKLQLGCMLETPAAVHILDDLLDLCDFISIGTNDLVQYTLAVDRLNEHVSSLYDPFHPAILKMLEYTVQTCNRRGKPVSICGEMAANPIMQMFLLGNGEITFSMSPNQVLKTKRVLGKVDQGTLKKIAFKFINKHSSDESNRLAKELQSQYVEES</sequence>
<keyword evidence="14 17" id="KW-0418">Kinase</keyword>
<dbReference type="GO" id="GO:0009401">
    <property type="term" value="P:phosphoenolpyruvate-dependent sugar phosphotransferase system"/>
    <property type="evidence" value="ECO:0007669"/>
    <property type="project" value="UniProtKB-KW"/>
</dbReference>
<protein>
    <recommendedName>
        <fullName evidence="7 17">Phosphoenolpyruvate-protein phosphotransferase</fullName>
        <ecNumber evidence="6 17">2.7.3.9</ecNumber>
    </recommendedName>
    <alternativeName>
        <fullName evidence="16 17">Phosphotransferase system, enzyme I</fullName>
    </alternativeName>
</protein>
<feature type="binding site" evidence="19">
    <location>
        <begin position="455"/>
        <end position="456"/>
    </location>
    <ligand>
        <name>phosphoenolpyruvate</name>
        <dbReference type="ChEBI" id="CHEBI:58702"/>
    </ligand>
</feature>
<evidence type="ECO:0000256" key="5">
    <source>
        <dbReference type="ARBA" id="ARBA00007837"/>
    </source>
</evidence>
<dbReference type="EC" id="2.7.3.9" evidence="6 17"/>